<feature type="compositionally biased region" description="Acidic residues" evidence="1">
    <location>
        <begin position="500"/>
        <end position="512"/>
    </location>
</feature>
<evidence type="ECO:0000313" key="2">
    <source>
        <dbReference type="EMBL" id="KAG0672345.1"/>
    </source>
</evidence>
<dbReference type="EMBL" id="PUHR01000003">
    <property type="protein sequence ID" value="KAG0672345.1"/>
    <property type="molecule type" value="Genomic_DNA"/>
</dbReference>
<proteinExistence type="predicted"/>
<dbReference type="OrthoDB" id="4070295at2759"/>
<gene>
    <name evidence="2" type="ORF">C6P45_003029</name>
</gene>
<dbReference type="Proteomes" id="UP000750334">
    <property type="component" value="Unassembled WGS sequence"/>
</dbReference>
<reference evidence="2 3" key="1">
    <citation type="submission" date="2020-11" db="EMBL/GenBank/DDBJ databases">
        <title>Kefir isolates.</title>
        <authorList>
            <person name="Marcisauskas S."/>
            <person name="Kim Y."/>
            <person name="Blasche S."/>
        </authorList>
    </citation>
    <scope>NUCLEOTIDE SEQUENCE [LARGE SCALE GENOMIC DNA]</scope>
    <source>
        <strain evidence="2 3">OG2</strain>
    </source>
</reference>
<organism evidence="2 3">
    <name type="scientific">Maudiozyma exigua</name>
    <name type="common">Yeast</name>
    <name type="synonym">Kazachstania exigua</name>
    <dbReference type="NCBI Taxonomy" id="34358"/>
    <lineage>
        <taxon>Eukaryota</taxon>
        <taxon>Fungi</taxon>
        <taxon>Dikarya</taxon>
        <taxon>Ascomycota</taxon>
        <taxon>Saccharomycotina</taxon>
        <taxon>Saccharomycetes</taxon>
        <taxon>Saccharomycetales</taxon>
        <taxon>Saccharomycetaceae</taxon>
        <taxon>Maudiozyma</taxon>
    </lineage>
</organism>
<feature type="region of interest" description="Disordered" evidence="1">
    <location>
        <begin position="492"/>
        <end position="512"/>
    </location>
</feature>
<dbReference type="AlphaFoldDB" id="A0A9P7BCG7"/>
<evidence type="ECO:0000313" key="3">
    <source>
        <dbReference type="Proteomes" id="UP000750334"/>
    </source>
</evidence>
<protein>
    <submittedName>
        <fullName evidence="2">Uncharacterized protein</fullName>
    </submittedName>
</protein>
<feature type="region of interest" description="Disordered" evidence="1">
    <location>
        <begin position="1"/>
        <end position="26"/>
    </location>
</feature>
<accession>A0A9P7BCG7</accession>
<feature type="compositionally biased region" description="Polar residues" evidence="1">
    <location>
        <begin position="10"/>
        <end position="26"/>
    </location>
</feature>
<comment type="caution">
    <text evidence="2">The sequence shown here is derived from an EMBL/GenBank/DDBJ whole genome shotgun (WGS) entry which is preliminary data.</text>
</comment>
<evidence type="ECO:0000256" key="1">
    <source>
        <dbReference type="SAM" id="MobiDB-lite"/>
    </source>
</evidence>
<sequence length="512" mass="59441">MEQLYDYNLPNDQMLRQKTSESTLSSPKKLVQKVKNWLNLGSHKEKLNSIMEPGYNFDLPTDLNEEPGNSTVITEQENKNETYLELVNDSFIQQTLGNEYHENILTTQFATHLNFKNVSCNKLRKRLDGIANKKQVEVKHIRKFINDINQWSNNPLFQNDITDTHLAIKQITTLFMQDIKYQENIICQLKAIVNNLEYISLKETDLINDHKRLVQENKKYHHIKLKRGDIHPETNFSKDRLLTAEHIYESMKTSFQKTISITMRQLFQDLSYEYYSCSEDMKLVSSGLIKDFMMSLESHSYQKFTDQLEQLRKKRDVKIWSNFSNEDKQNRVKWENLRTGVYEKNDSLLQDIYKNIPSSNYCSTGLRRVNSFPSAMQLRPTFEDLDASIDLGMNLNLQRLGSNSQGSDTGDKYHMLTSNTFLSSNKDTRNSATILRSVDPNICGTAMKNSANTKLQKQNTTIDSIGPLKMENGNYVEYKSSLNEGCDTPTLCNNHWQNSNEDEKDELDTEAK</sequence>
<name>A0A9P7BCG7_MAUEX</name>
<keyword evidence="3" id="KW-1185">Reference proteome</keyword>